<protein>
    <submittedName>
        <fullName evidence="1">Uncharacterized protein</fullName>
    </submittedName>
</protein>
<accession>A0A1F6CG57</accession>
<evidence type="ECO:0000313" key="2">
    <source>
        <dbReference type="Proteomes" id="UP000178606"/>
    </source>
</evidence>
<sequence length="84" mass="9541">MKTRDINKREDSVIREILVGLLEDFREHAEVVLKVQRDVESTDPGDDRFDRAVARLDAALTALGVTVPAILKELDRLDEIPEDK</sequence>
<proteinExistence type="predicted"/>
<evidence type="ECO:0000313" key="1">
    <source>
        <dbReference type="EMBL" id="OGG48118.1"/>
    </source>
</evidence>
<reference evidence="1 2" key="1">
    <citation type="journal article" date="2016" name="Nat. Commun.">
        <title>Thousands of microbial genomes shed light on interconnected biogeochemical processes in an aquifer system.</title>
        <authorList>
            <person name="Anantharaman K."/>
            <person name="Brown C.T."/>
            <person name="Hug L.A."/>
            <person name="Sharon I."/>
            <person name="Castelle C.J."/>
            <person name="Probst A.J."/>
            <person name="Thomas B.C."/>
            <person name="Singh A."/>
            <person name="Wilkins M.J."/>
            <person name="Karaoz U."/>
            <person name="Brodie E.L."/>
            <person name="Williams K.H."/>
            <person name="Hubbard S.S."/>
            <person name="Banfield J.F."/>
        </authorList>
    </citation>
    <scope>NUCLEOTIDE SEQUENCE [LARGE SCALE GENOMIC DNA]</scope>
    <source>
        <strain evidence="2">RIFCSPLOWO2_12_FULL_64_10</strain>
    </source>
</reference>
<comment type="caution">
    <text evidence="1">The sequence shown here is derived from an EMBL/GenBank/DDBJ whole genome shotgun (WGS) entry which is preliminary data.</text>
</comment>
<dbReference type="Proteomes" id="UP000178606">
    <property type="component" value="Unassembled WGS sequence"/>
</dbReference>
<organism evidence="1 2">
    <name type="scientific">Handelsmanbacteria sp. (strain RIFCSPLOWO2_12_FULL_64_10)</name>
    <dbReference type="NCBI Taxonomy" id="1817868"/>
    <lineage>
        <taxon>Bacteria</taxon>
        <taxon>Candidatus Handelsmaniibacteriota</taxon>
    </lineage>
</organism>
<name>A0A1F6CG57_HANXR</name>
<gene>
    <name evidence="1" type="ORF">A3F84_23160</name>
</gene>
<dbReference type="AlphaFoldDB" id="A0A1F6CG57"/>
<dbReference type="EMBL" id="MFKF01000256">
    <property type="protein sequence ID" value="OGG48118.1"/>
    <property type="molecule type" value="Genomic_DNA"/>
</dbReference>